<evidence type="ECO:0000256" key="2">
    <source>
        <dbReference type="SAM" id="SignalP"/>
    </source>
</evidence>
<feature type="signal peptide" evidence="2">
    <location>
        <begin position="1"/>
        <end position="18"/>
    </location>
</feature>
<dbReference type="EMBL" id="JASPKY010000476">
    <property type="protein sequence ID" value="KAK9695587.1"/>
    <property type="molecule type" value="Genomic_DNA"/>
</dbReference>
<reference evidence="3 4" key="1">
    <citation type="journal article" date="2024" name="BMC Genomics">
        <title>De novo assembly and annotation of Popillia japonica's genome with initial clues to its potential as an invasive pest.</title>
        <authorList>
            <person name="Cucini C."/>
            <person name="Boschi S."/>
            <person name="Funari R."/>
            <person name="Cardaioli E."/>
            <person name="Iannotti N."/>
            <person name="Marturano G."/>
            <person name="Paoli F."/>
            <person name="Bruttini M."/>
            <person name="Carapelli A."/>
            <person name="Frati F."/>
            <person name="Nardi F."/>
        </authorList>
    </citation>
    <scope>NUCLEOTIDE SEQUENCE [LARGE SCALE GENOMIC DNA]</scope>
    <source>
        <strain evidence="3">DMR45628</strain>
    </source>
</reference>
<name>A0AAW1IZ06_POPJA</name>
<keyword evidence="4" id="KW-1185">Reference proteome</keyword>
<feature type="chain" id="PRO_5043688029" evidence="2">
    <location>
        <begin position="19"/>
        <end position="533"/>
    </location>
</feature>
<protein>
    <submittedName>
        <fullName evidence="3">Uncharacterized protein</fullName>
    </submittedName>
</protein>
<sequence length="533" mass="60850">MWIKLFSLISLILFTTDALPTRILDDTNQNAIISVKADESTTDDRILGMTELRRSNTQNKPRILVSYGNVYKQTPPDPVQNLLMYFLMNVARDFAQEQDQFERRRSPSFFSDAKSTIAEVSGKIINSSKKASQKIGDSLKTITARDSPVQSQYEESHYYPHIDGTCMCFNRLIRHGSIDDHTGENLINDAVKQNVEVSTEKEKKRNDVMDKFLSTDKSVELKTENHNVLSTKEKTTVVRAESEPITKENSPVRVLKVMDLESLDTSKPTRETSTELKPELERKAGDNLAVELKAIHQAELNQGLSQETYRQPDISQTVTNNVPTTKKDKLSDNDGYYFLSVSGGTDKRTTASEIKHRELNTLHHYENLLPTYEDKLPHLKGAKRNRRRFKRHHGHHKSNTTIKRQRKFKDRLEKKLRKRGKRHTPAKNNFFAFNDDSLVDGSNLASGVPSFVLANAFYDDRWKGAKYRIDDSEPPTQQTMLLTITLPTFVGGGLFLLGLCYFLRGKGWCCRLFMDKSNIVVVKEQNKPEGATQ</sequence>
<gene>
    <name evidence="3" type="ORF">QE152_g32462</name>
</gene>
<feature type="transmembrane region" description="Helical" evidence="1">
    <location>
        <begin position="480"/>
        <end position="503"/>
    </location>
</feature>
<evidence type="ECO:0000313" key="3">
    <source>
        <dbReference type="EMBL" id="KAK9695587.1"/>
    </source>
</evidence>
<organism evidence="3 4">
    <name type="scientific">Popillia japonica</name>
    <name type="common">Japanese beetle</name>
    <dbReference type="NCBI Taxonomy" id="7064"/>
    <lineage>
        <taxon>Eukaryota</taxon>
        <taxon>Metazoa</taxon>
        <taxon>Ecdysozoa</taxon>
        <taxon>Arthropoda</taxon>
        <taxon>Hexapoda</taxon>
        <taxon>Insecta</taxon>
        <taxon>Pterygota</taxon>
        <taxon>Neoptera</taxon>
        <taxon>Endopterygota</taxon>
        <taxon>Coleoptera</taxon>
        <taxon>Polyphaga</taxon>
        <taxon>Scarabaeiformia</taxon>
        <taxon>Scarabaeidae</taxon>
        <taxon>Rutelinae</taxon>
        <taxon>Popillia</taxon>
    </lineage>
</organism>
<comment type="caution">
    <text evidence="3">The sequence shown here is derived from an EMBL/GenBank/DDBJ whole genome shotgun (WGS) entry which is preliminary data.</text>
</comment>
<dbReference type="AlphaFoldDB" id="A0AAW1IZ06"/>
<evidence type="ECO:0000313" key="4">
    <source>
        <dbReference type="Proteomes" id="UP001458880"/>
    </source>
</evidence>
<keyword evidence="2" id="KW-0732">Signal</keyword>
<dbReference type="Proteomes" id="UP001458880">
    <property type="component" value="Unassembled WGS sequence"/>
</dbReference>
<evidence type="ECO:0000256" key="1">
    <source>
        <dbReference type="SAM" id="Phobius"/>
    </source>
</evidence>
<keyword evidence="1" id="KW-0812">Transmembrane</keyword>
<keyword evidence="1" id="KW-1133">Transmembrane helix</keyword>
<accession>A0AAW1IZ06</accession>
<proteinExistence type="predicted"/>
<keyword evidence="1" id="KW-0472">Membrane</keyword>